<dbReference type="Proteomes" id="UP000293519">
    <property type="component" value="Unassembled WGS sequence"/>
</dbReference>
<reference evidence="3 4" key="1">
    <citation type="journal article" date="2015" name="Stand. Genomic Sci.">
        <title>Genomic Encyclopedia of Bacterial and Archaeal Type Strains, Phase III: the genomes of soil and plant-associated and newly described type strains.</title>
        <authorList>
            <person name="Whitman W.B."/>
            <person name="Woyke T."/>
            <person name="Klenk H.P."/>
            <person name="Zhou Y."/>
            <person name="Lilburn T.G."/>
            <person name="Beck B.J."/>
            <person name="De Vos P."/>
            <person name="Vandamme P."/>
            <person name="Eisen J.A."/>
            <person name="Garrity G."/>
            <person name="Hugenholtz P."/>
            <person name="Kyrpides N.C."/>
        </authorList>
    </citation>
    <scope>NUCLEOTIDE SEQUENCE [LARGE SCALE GENOMIC DNA]</scope>
    <source>
        <strain evidence="3 4">CV2</strain>
    </source>
</reference>
<evidence type="ECO:0000313" key="3">
    <source>
        <dbReference type="EMBL" id="RZS58996.1"/>
    </source>
</evidence>
<sequence>MPRSLDEWWARRQWATGLDIPYPIGRFRDAWAPYGRLVAQFRPEKNAELLLSQIPPAADVYVLWVCAIGHEFVATPAEQRARPGATRARGDWCPVCATPSQAPPVPSKFPSPAPVPGVDRRAQALAPRARRPRPDPVAPARRAEPAPEHRGRAFHSAAASTATSATQERLRALIGERLSVELSLNALTIGQPFHGRREVWPDVLIAEFALAIEYDSVGRAGDEHVGRREHSDRRKDALLRAAGWEVIRLRQKPLRALGPHDLVVAGVSASAVDRLIDRIAEVRGALFVDAYRRSAEGAPDADRGG</sequence>
<name>A0A4Q7LV91_9MICO</name>
<dbReference type="RefSeq" id="WP_130484126.1">
    <property type="nucleotide sequence ID" value="NZ_SGWW01000001.1"/>
</dbReference>
<gene>
    <name evidence="3" type="ORF">EV141_0210</name>
</gene>
<protein>
    <submittedName>
        <fullName evidence="3">Putative zinc ribbon protein</fullName>
    </submittedName>
</protein>
<feature type="compositionally biased region" description="Pro residues" evidence="1">
    <location>
        <begin position="101"/>
        <end position="115"/>
    </location>
</feature>
<accession>A0A4Q7LV91</accession>
<evidence type="ECO:0000313" key="4">
    <source>
        <dbReference type="Proteomes" id="UP000293519"/>
    </source>
</evidence>
<evidence type="ECO:0000259" key="2">
    <source>
        <dbReference type="Pfam" id="PF14311"/>
    </source>
</evidence>
<feature type="region of interest" description="Disordered" evidence="1">
    <location>
        <begin position="100"/>
        <end position="162"/>
    </location>
</feature>
<dbReference type="OrthoDB" id="5111079at2"/>
<feature type="domain" description="Treble clef zinc finger" evidence="2">
    <location>
        <begin position="37"/>
        <end position="97"/>
    </location>
</feature>
<dbReference type="InterPro" id="IPR025487">
    <property type="entry name" value="DUF4379"/>
</dbReference>
<organism evidence="3 4">
    <name type="scientific">Microcella putealis</name>
    <dbReference type="NCBI Taxonomy" id="337005"/>
    <lineage>
        <taxon>Bacteria</taxon>
        <taxon>Bacillati</taxon>
        <taxon>Actinomycetota</taxon>
        <taxon>Actinomycetes</taxon>
        <taxon>Micrococcales</taxon>
        <taxon>Microbacteriaceae</taxon>
        <taxon>Microcella</taxon>
    </lineage>
</organism>
<dbReference type="EMBL" id="SGWW01000001">
    <property type="protein sequence ID" value="RZS58996.1"/>
    <property type="molecule type" value="Genomic_DNA"/>
</dbReference>
<keyword evidence="4" id="KW-1185">Reference proteome</keyword>
<dbReference type="Pfam" id="PF14311">
    <property type="entry name" value="DUF4379"/>
    <property type="match status" value="1"/>
</dbReference>
<feature type="compositionally biased region" description="Basic and acidic residues" evidence="1">
    <location>
        <begin position="141"/>
        <end position="151"/>
    </location>
</feature>
<evidence type="ECO:0000256" key="1">
    <source>
        <dbReference type="SAM" id="MobiDB-lite"/>
    </source>
</evidence>
<proteinExistence type="predicted"/>
<dbReference type="AlphaFoldDB" id="A0A4Q7LV91"/>
<comment type="caution">
    <text evidence="3">The sequence shown here is derived from an EMBL/GenBank/DDBJ whole genome shotgun (WGS) entry which is preliminary data.</text>
</comment>